<accession>A0A0N4UHN0</accession>
<dbReference type="PROSITE" id="PS51417">
    <property type="entry name" value="ARF"/>
    <property type="match status" value="1"/>
</dbReference>
<keyword evidence="7" id="KW-1185">Reference proteome</keyword>
<dbReference type="PROSITE" id="PS51419">
    <property type="entry name" value="RAB"/>
    <property type="match status" value="1"/>
</dbReference>
<dbReference type="InterPro" id="IPR024156">
    <property type="entry name" value="Small_GTPase_ARF"/>
</dbReference>
<dbReference type="SMART" id="SM00177">
    <property type="entry name" value="ARF"/>
    <property type="match status" value="1"/>
</dbReference>
<dbReference type="SMART" id="SM00175">
    <property type="entry name" value="RAB"/>
    <property type="match status" value="1"/>
</dbReference>
<dbReference type="GO" id="GO:0003924">
    <property type="term" value="F:GTPase activity"/>
    <property type="evidence" value="ECO:0007669"/>
    <property type="project" value="InterPro"/>
</dbReference>
<keyword evidence="1 3" id="KW-0547">Nucleotide-binding</keyword>
<keyword evidence="2 3" id="KW-0342">GTP-binding</keyword>
<reference evidence="5 7" key="2">
    <citation type="submission" date="2018-11" db="EMBL/GenBank/DDBJ databases">
        <authorList>
            <consortium name="Pathogen Informatics"/>
        </authorList>
    </citation>
    <scope>NUCLEOTIDE SEQUENCE [LARGE SCALE GENOMIC DNA]</scope>
</reference>
<dbReference type="NCBIfam" id="TIGR00231">
    <property type="entry name" value="small_GTP"/>
    <property type="match status" value="1"/>
</dbReference>
<dbReference type="AlphaFoldDB" id="A0A0N4UHN0"/>
<dbReference type="Proteomes" id="UP000038040">
    <property type="component" value="Unplaced"/>
</dbReference>
<evidence type="ECO:0000313" key="7">
    <source>
        <dbReference type="Proteomes" id="UP000274756"/>
    </source>
</evidence>
<dbReference type="PANTHER" id="PTHR11711">
    <property type="entry name" value="ADP RIBOSYLATION FACTOR-RELATED"/>
    <property type="match status" value="1"/>
</dbReference>
<evidence type="ECO:0000256" key="3">
    <source>
        <dbReference type="PIRSR" id="PIRSR606689-1"/>
    </source>
</evidence>
<evidence type="ECO:0000313" key="6">
    <source>
        <dbReference type="Proteomes" id="UP000038040"/>
    </source>
</evidence>
<dbReference type="Pfam" id="PF00025">
    <property type="entry name" value="Arf"/>
    <property type="match status" value="1"/>
</dbReference>
<dbReference type="PRINTS" id="PR00328">
    <property type="entry name" value="SAR1GTPBP"/>
</dbReference>
<dbReference type="InterPro" id="IPR005225">
    <property type="entry name" value="Small_GTP-bd"/>
</dbReference>
<organism evidence="6 8">
    <name type="scientific">Dracunculus medinensis</name>
    <name type="common">Guinea worm</name>
    <dbReference type="NCBI Taxonomy" id="318479"/>
    <lineage>
        <taxon>Eukaryota</taxon>
        <taxon>Metazoa</taxon>
        <taxon>Ecdysozoa</taxon>
        <taxon>Nematoda</taxon>
        <taxon>Chromadorea</taxon>
        <taxon>Rhabditida</taxon>
        <taxon>Spirurina</taxon>
        <taxon>Dracunculoidea</taxon>
        <taxon>Dracunculidae</taxon>
        <taxon>Dracunculus</taxon>
    </lineage>
</organism>
<dbReference type="InterPro" id="IPR027417">
    <property type="entry name" value="P-loop_NTPase"/>
</dbReference>
<evidence type="ECO:0000313" key="5">
    <source>
        <dbReference type="EMBL" id="VDN59856.1"/>
    </source>
</evidence>
<evidence type="ECO:0000256" key="2">
    <source>
        <dbReference type="ARBA" id="ARBA00023134"/>
    </source>
</evidence>
<dbReference type="GO" id="GO:0005525">
    <property type="term" value="F:GTP binding"/>
    <property type="evidence" value="ECO:0007669"/>
    <property type="project" value="UniProtKB-KW"/>
</dbReference>
<reference evidence="8" key="1">
    <citation type="submission" date="2017-02" db="UniProtKB">
        <authorList>
            <consortium name="WormBaseParasite"/>
        </authorList>
    </citation>
    <scope>IDENTIFICATION</scope>
</reference>
<comment type="similarity">
    <text evidence="4">Belongs to the small GTPase superfamily. Arf family.</text>
</comment>
<name>A0A0N4UHN0_DRAME</name>
<dbReference type="InterPro" id="IPR006689">
    <property type="entry name" value="Small_GTPase_ARF/SAR"/>
</dbReference>
<evidence type="ECO:0000256" key="1">
    <source>
        <dbReference type="ARBA" id="ARBA00022741"/>
    </source>
</evidence>
<feature type="binding site" evidence="3">
    <location>
        <position position="26"/>
    </location>
    <ligand>
        <name>GTP</name>
        <dbReference type="ChEBI" id="CHEBI:37565"/>
    </ligand>
</feature>
<dbReference type="OrthoDB" id="2011769at2759"/>
<protein>
    <submittedName>
        <fullName evidence="8">ADP-ribosylation factor</fullName>
    </submittedName>
</protein>
<evidence type="ECO:0000256" key="4">
    <source>
        <dbReference type="RuleBase" id="RU003925"/>
    </source>
</evidence>
<sequence length="144" mass="16525">MINELQFRPSSGSAKGLTFTIWDIGGQEKLRPLWRTYIRQADAVIFVVDSSDHERFEEARIEFANLVQMPDFPRNVPIILLANKQDLPDAHSRNDIQQLIISEFTSKILSHILPCCAITGEGLDDIFGVMHRYILEARRSSKKR</sequence>
<evidence type="ECO:0000313" key="8">
    <source>
        <dbReference type="WBParaSite" id="DME_0000706801-mRNA-1"/>
    </source>
</evidence>
<dbReference type="Proteomes" id="UP000274756">
    <property type="component" value="Unassembled WGS sequence"/>
</dbReference>
<dbReference type="EMBL" id="UYYG01001192">
    <property type="protein sequence ID" value="VDN59856.1"/>
    <property type="molecule type" value="Genomic_DNA"/>
</dbReference>
<proteinExistence type="inferred from homology"/>
<feature type="binding site" evidence="3">
    <location>
        <begin position="83"/>
        <end position="86"/>
    </location>
    <ligand>
        <name>GTP</name>
        <dbReference type="ChEBI" id="CHEBI:37565"/>
    </ligand>
</feature>
<dbReference type="WBParaSite" id="DME_0000706801-mRNA-1">
    <property type="protein sequence ID" value="DME_0000706801-mRNA-1"/>
    <property type="gene ID" value="DME_0000706801"/>
</dbReference>
<dbReference type="SUPFAM" id="SSF52540">
    <property type="entry name" value="P-loop containing nucleoside triphosphate hydrolases"/>
    <property type="match status" value="1"/>
</dbReference>
<dbReference type="Gene3D" id="3.40.50.300">
    <property type="entry name" value="P-loop containing nucleotide triphosphate hydrolases"/>
    <property type="match status" value="1"/>
</dbReference>
<dbReference type="STRING" id="318479.A0A0N4UHN0"/>
<gene>
    <name evidence="5" type="ORF">DME_LOCUS9829</name>
</gene>